<dbReference type="PANTHER" id="PTHR12756:SF11">
    <property type="entry name" value="CYTOSOLIC CARBOXYPEPTIDASE 1"/>
    <property type="match status" value="1"/>
</dbReference>
<accession>A0A0N4Z244</accession>
<dbReference type="InterPro" id="IPR000834">
    <property type="entry name" value="Peptidase_M14"/>
</dbReference>
<feature type="region of interest" description="Disordered" evidence="4">
    <location>
        <begin position="181"/>
        <end position="229"/>
    </location>
</feature>
<evidence type="ECO:0000313" key="7">
    <source>
        <dbReference type="WBParaSite" id="PTRK_0000094000.1"/>
    </source>
</evidence>
<keyword evidence="6" id="KW-1185">Reference proteome</keyword>
<dbReference type="InterPro" id="IPR050821">
    <property type="entry name" value="Cytosolic_carboxypeptidase"/>
</dbReference>
<sequence>MFLKRAPMIKFNRKGPTLKFVPDKFPISLVSSAGITSSSSSSKRVGKGIEIEESQLPLKFRRQLISDEECEIINEDIMNVLFYDYYELSVNSDNSDNTVPPDELANSFILLINHIMSSCSKEEEERIAQVVDGIFTQTVQTRPSSYAFINSKKYNQYNHRPTKKFSIPNFVKPNIQRSVSNKDISKKGVKKDRAKSSGIMKGSNNSLTDGDKTKRKLKKDDSTKVANTSKKKDNWISQDEILINILKAITLAKTQLSVILFCKLLKGFVFYCKPHLSQSRLKKFVKIDAANYLLSCLKHKISTYENPTMMKIAAVDALSMLTLYICSKDSKLSIKTRLMGLLPLFADIIVNINYMSCTLNVTLFILRTLKSPRNAQTIGRIKGFCSNIISTLNPILQSSSITLSNTISDSIEITKVERLLEIIYCLSKNRKNKNIFVDCGGIQVTKDLFEKYFYEQLNNNSTIQLVNQEICLFLIATIRLFAKTRKSKEILINLEILNMCEKFLSQLDIQLSNVSEKDSLQRLQSLQDSLCALCMRCLPNKSFFIQPFEAPPLKFYIPGEDEEDKNNFKNRRSSSFNISIDSNDITNINYNSSKINTPKRQKSMSDCINDSFLSNSKKNMAICSPVIYEGDIFDESNDSFTFNYNLQSDSDDENVDEEDEAIISSQCSAEFSPPTIDLDESDLLSYGIENISESGYGLSNTKKLSSKNFSKKNSNKSFSKLYEKIEIINQSVIPNKEVKCNYEKYFCEYTDNEYDYTCKSTSSDYKEIITNKCNETRSVGKFVKIAYPEYFNPDQIMKEEECLITNNDAMKNMIKDNLQRHNCHDNKLKNNEVVEYPKLVYNLDELVKDTNYPEKLSNNDVEKIGSGSSHCDHLKFESRFESGNLRRAYQIDDNYYQLILSPDINQKSHHYQWFYFQVSNVNNDREYVFEIINCLKSTSMFSHGMQPVIFSVTDSLQNNNNKKGWRRTGNNICYFRNLYTLNLKNNNEAGEKDTCDGNPEKVKYLYSIRFSIKFEHKNDICYLAYHYPYTYSYLQATLETIIKKRKNIIYRIDEIGKTLNKNSLKLITITASPFDKNREMIVLSARVHPGETNSSWIMHGILKFLLDKDDKNANSLREKYIFKIIPMLNPDGVINGNHRCSLSGNDLNRTWHNPIKFIHPEIYHSKAIIQYCVEILKRKPFVYVDLHGHSRRSNVFVFGNNPEESWLEEDSKKSNDKFMILPEILESNSHAFSLSDSRFSIAKSKESSARIALWRQFGIERAYTMESTYCGFDKKMYQGKQININHLMDVGVDLCQSFLNLWDINSVEKKN</sequence>
<evidence type="ECO:0000256" key="3">
    <source>
        <dbReference type="PROSITE-ProRule" id="PRU01379"/>
    </source>
</evidence>
<feature type="active site" description="Proton donor/acceptor" evidence="3">
    <location>
        <position position="1266"/>
    </location>
</feature>
<evidence type="ECO:0000313" key="6">
    <source>
        <dbReference type="Proteomes" id="UP000038045"/>
    </source>
</evidence>
<evidence type="ECO:0000259" key="5">
    <source>
        <dbReference type="PROSITE" id="PS52035"/>
    </source>
</evidence>
<evidence type="ECO:0000256" key="2">
    <source>
        <dbReference type="ARBA" id="ARBA00005988"/>
    </source>
</evidence>
<dbReference type="SUPFAM" id="SSF53187">
    <property type="entry name" value="Zn-dependent exopeptidases"/>
    <property type="match status" value="1"/>
</dbReference>
<organism evidence="6 7">
    <name type="scientific">Parastrongyloides trichosuri</name>
    <name type="common">Possum-specific nematode worm</name>
    <dbReference type="NCBI Taxonomy" id="131310"/>
    <lineage>
        <taxon>Eukaryota</taxon>
        <taxon>Metazoa</taxon>
        <taxon>Ecdysozoa</taxon>
        <taxon>Nematoda</taxon>
        <taxon>Chromadorea</taxon>
        <taxon>Rhabditida</taxon>
        <taxon>Tylenchina</taxon>
        <taxon>Panagrolaimomorpha</taxon>
        <taxon>Strongyloidoidea</taxon>
        <taxon>Strongyloididae</taxon>
        <taxon>Parastrongyloides</taxon>
    </lineage>
</organism>
<dbReference type="GO" id="GO:0004181">
    <property type="term" value="F:metallocarboxypeptidase activity"/>
    <property type="evidence" value="ECO:0007669"/>
    <property type="project" value="InterPro"/>
</dbReference>
<feature type="domain" description="Peptidase M14" evidence="5">
    <location>
        <begin position="1027"/>
        <end position="1302"/>
    </location>
</feature>
<dbReference type="GO" id="GO:0008270">
    <property type="term" value="F:zinc ion binding"/>
    <property type="evidence" value="ECO:0007669"/>
    <property type="project" value="InterPro"/>
</dbReference>
<reference evidence="7" key="1">
    <citation type="submission" date="2017-02" db="UniProtKB">
        <authorList>
            <consortium name="WormBaseParasite"/>
        </authorList>
    </citation>
    <scope>IDENTIFICATION</scope>
</reference>
<dbReference type="InterPro" id="IPR040626">
    <property type="entry name" value="Pepdidase_M14_N"/>
</dbReference>
<dbReference type="Gene3D" id="3.40.630.10">
    <property type="entry name" value="Zn peptidases"/>
    <property type="match status" value="1"/>
</dbReference>
<dbReference type="GO" id="GO:0006508">
    <property type="term" value="P:proteolysis"/>
    <property type="evidence" value="ECO:0007669"/>
    <property type="project" value="InterPro"/>
</dbReference>
<comment type="similarity">
    <text evidence="2 3">Belongs to the peptidase M14 family.</text>
</comment>
<evidence type="ECO:0000256" key="1">
    <source>
        <dbReference type="ARBA" id="ARBA00001947"/>
    </source>
</evidence>
<dbReference type="PANTHER" id="PTHR12756">
    <property type="entry name" value="CYTOSOLIC CARBOXYPEPTIDASE"/>
    <property type="match status" value="1"/>
</dbReference>
<dbReference type="Gene3D" id="2.60.40.3120">
    <property type="match status" value="1"/>
</dbReference>
<dbReference type="Pfam" id="PF00246">
    <property type="entry name" value="Peptidase_M14"/>
    <property type="match status" value="1"/>
</dbReference>
<proteinExistence type="inferred from homology"/>
<protein>
    <submittedName>
        <fullName evidence="7">Pepdidase_M14_N domain-containing protein</fullName>
    </submittedName>
</protein>
<name>A0A0N4Z244_PARTI</name>
<comment type="cofactor">
    <cofactor evidence="1">
        <name>Zn(2+)</name>
        <dbReference type="ChEBI" id="CHEBI:29105"/>
    </cofactor>
</comment>
<dbReference type="PROSITE" id="PS52035">
    <property type="entry name" value="PEPTIDASE_M14"/>
    <property type="match status" value="1"/>
</dbReference>
<dbReference type="Pfam" id="PF18027">
    <property type="entry name" value="Pepdidase_M14_N"/>
    <property type="match status" value="1"/>
</dbReference>
<evidence type="ECO:0000256" key="4">
    <source>
        <dbReference type="SAM" id="MobiDB-lite"/>
    </source>
</evidence>
<dbReference type="STRING" id="131310.A0A0N4Z244"/>
<dbReference type="WBParaSite" id="PTRK_0000094000.1">
    <property type="protein sequence ID" value="PTRK_0000094000.1"/>
    <property type="gene ID" value="PTRK_0000094000"/>
</dbReference>
<dbReference type="Proteomes" id="UP000038045">
    <property type="component" value="Unplaced"/>
</dbReference>